<evidence type="ECO:0000313" key="2">
    <source>
        <dbReference type="EMBL" id="OLF12591.1"/>
    </source>
</evidence>
<keyword evidence="3" id="KW-1185">Reference proteome</keyword>
<dbReference type="InterPro" id="IPR010982">
    <property type="entry name" value="Lambda_DNA-bd_dom_sf"/>
</dbReference>
<dbReference type="SUPFAM" id="SSF47413">
    <property type="entry name" value="lambda repressor-like DNA-binding domains"/>
    <property type="match status" value="1"/>
</dbReference>
<dbReference type="GO" id="GO:0003677">
    <property type="term" value="F:DNA binding"/>
    <property type="evidence" value="ECO:0007669"/>
    <property type="project" value="InterPro"/>
</dbReference>
<reference evidence="2 3" key="1">
    <citation type="submission" date="2016-12" db="EMBL/GenBank/DDBJ databases">
        <title>The draft genome sequence of Actinophytocola sp. 11-183.</title>
        <authorList>
            <person name="Wang W."/>
            <person name="Yuan L."/>
        </authorList>
    </citation>
    <scope>NUCLEOTIDE SEQUENCE [LARGE SCALE GENOMIC DNA]</scope>
    <source>
        <strain evidence="2 3">11-183</strain>
    </source>
</reference>
<dbReference type="AlphaFoldDB" id="A0A1Q8CDZ5"/>
<dbReference type="PROSITE" id="PS50943">
    <property type="entry name" value="HTH_CROC1"/>
    <property type="match status" value="1"/>
</dbReference>
<sequence>MTTQEPAENTIGRRVRAVRLWRRMSLTATAGLAGFSPSYLSMIERGLRRVDRRSPLESLAAALRVSPSELTGQPYAPSAVGDDHGSAAAEELRAVLRDIEIGALDDLVPRRHPEELRQDVTAVTAACLASDYARLADLVPALLAEGYRYADRARTTEAWMLFASVLHSAFYLAKDLGHGDLAWMVASRLHRAGEAVSTPAWAALADFVRAHAVLGPGARERALGLADRSADTLVPDGGAAGEMFGMLNLSAALNCAVTGRPDRAREHLDEAARVAREVGEGTFAGLLFGERNVSIWRVAVALESGEGGRVPELARQVDVERVPSAGRQATFYCDVGRGLATLRGREDDAVAAFSRAEALAPQRMRTNPYVRESISELLTRGRLGANRDLRGMAYRLGLAG</sequence>
<evidence type="ECO:0000259" key="1">
    <source>
        <dbReference type="PROSITE" id="PS50943"/>
    </source>
</evidence>
<dbReference type="SMART" id="SM00530">
    <property type="entry name" value="HTH_XRE"/>
    <property type="match status" value="1"/>
</dbReference>
<dbReference type="CDD" id="cd00093">
    <property type="entry name" value="HTH_XRE"/>
    <property type="match status" value="1"/>
</dbReference>
<accession>A0A1Q8CDZ5</accession>
<dbReference type="Pfam" id="PF13560">
    <property type="entry name" value="HTH_31"/>
    <property type="match status" value="1"/>
</dbReference>
<feature type="domain" description="HTH cro/C1-type" evidence="1">
    <location>
        <begin position="15"/>
        <end position="70"/>
    </location>
</feature>
<organism evidence="2 3">
    <name type="scientific">Actinophytocola xanthii</name>
    <dbReference type="NCBI Taxonomy" id="1912961"/>
    <lineage>
        <taxon>Bacteria</taxon>
        <taxon>Bacillati</taxon>
        <taxon>Actinomycetota</taxon>
        <taxon>Actinomycetes</taxon>
        <taxon>Pseudonocardiales</taxon>
        <taxon>Pseudonocardiaceae</taxon>
    </lineage>
</organism>
<dbReference type="Proteomes" id="UP000185596">
    <property type="component" value="Unassembled WGS sequence"/>
</dbReference>
<dbReference type="Gene3D" id="1.10.260.40">
    <property type="entry name" value="lambda repressor-like DNA-binding domains"/>
    <property type="match status" value="1"/>
</dbReference>
<gene>
    <name evidence="2" type="ORF">BU204_28535</name>
</gene>
<dbReference type="InterPro" id="IPR001387">
    <property type="entry name" value="Cro/C1-type_HTH"/>
</dbReference>
<dbReference type="OrthoDB" id="4516646at2"/>
<dbReference type="EMBL" id="MSIE01000059">
    <property type="protein sequence ID" value="OLF12591.1"/>
    <property type="molecule type" value="Genomic_DNA"/>
</dbReference>
<proteinExistence type="predicted"/>
<name>A0A1Q8CDZ5_9PSEU</name>
<protein>
    <recommendedName>
        <fullName evidence="1">HTH cro/C1-type domain-containing protein</fullName>
    </recommendedName>
</protein>
<evidence type="ECO:0000313" key="3">
    <source>
        <dbReference type="Proteomes" id="UP000185596"/>
    </source>
</evidence>
<dbReference type="RefSeq" id="WP_075128866.1">
    <property type="nucleotide sequence ID" value="NZ_MSIE01000059.1"/>
</dbReference>
<dbReference type="STRING" id="1912961.BU204_28535"/>
<comment type="caution">
    <text evidence="2">The sequence shown here is derived from an EMBL/GenBank/DDBJ whole genome shotgun (WGS) entry which is preliminary data.</text>
</comment>